<proteinExistence type="inferred from homology"/>
<keyword evidence="4 7" id="KW-0686">Riboflavin biosynthesis</keyword>
<comment type="function">
    <text evidence="7">Catalyzes the formation of 6,7-dimethyl-8-ribityllumazine by condensation of 5-amino-6-(D-ribitylamino)uracil with 3,4-dihydroxy-2-butanone 4-phosphate. This is the penultimate step in the biosynthesis of riboflavin.</text>
</comment>
<feature type="binding site" evidence="7">
    <location>
        <position position="26"/>
    </location>
    <ligand>
        <name>5-amino-6-(D-ribitylamino)uracil</name>
        <dbReference type="ChEBI" id="CHEBI:15934"/>
    </ligand>
</feature>
<dbReference type="InterPro" id="IPR034964">
    <property type="entry name" value="LS"/>
</dbReference>
<protein>
    <recommendedName>
        <fullName evidence="3 7">6,7-dimethyl-8-ribityllumazine synthase</fullName>
        <shortName evidence="7">DMRL synthase</shortName>
        <shortName evidence="7">LS</shortName>
        <shortName evidence="7">Lumazine synthase</shortName>
        <ecNumber evidence="3 7">2.5.1.78</ecNumber>
    </recommendedName>
</protein>
<feature type="binding site" evidence="7">
    <location>
        <begin position="58"/>
        <end position="60"/>
    </location>
    <ligand>
        <name>5-amino-6-(D-ribitylamino)uracil</name>
        <dbReference type="ChEBI" id="CHEBI:15934"/>
    </ligand>
</feature>
<accession>A0ABQ2B7K1</accession>
<reference evidence="9" key="1">
    <citation type="journal article" date="2019" name="Int. J. Syst. Evol. Microbiol.">
        <title>The Global Catalogue of Microorganisms (GCM) 10K type strain sequencing project: providing services to taxonomists for standard genome sequencing and annotation.</title>
        <authorList>
            <consortium name="The Broad Institute Genomics Platform"/>
            <consortium name="The Broad Institute Genome Sequencing Center for Infectious Disease"/>
            <person name="Wu L."/>
            <person name="Ma J."/>
        </authorList>
    </citation>
    <scope>NUCLEOTIDE SEQUENCE [LARGE SCALE GENOMIC DNA]</scope>
    <source>
        <strain evidence="9">CCM 8653</strain>
    </source>
</reference>
<keyword evidence="9" id="KW-1185">Reference proteome</keyword>
<sequence length="179" mass="17603">MSGAGAPAAAPVDCSDLRVAVVAASWHETVMDGLLDGALRACTDHGVRDPRVVRVPGSFELPVAAQALAAAGYDAVVALGVVIRGGTPHFDYVCAAATDGLSRVALDHTVPVGFGLLTCDDDAQALDRAGLDGSKEDKGYEAAAAALATARVLGSVAGDAPAAVDGAAHTGAGAVSDLG</sequence>
<dbReference type="CDD" id="cd09209">
    <property type="entry name" value="Lumazine_synthase-I"/>
    <property type="match status" value="1"/>
</dbReference>
<dbReference type="HAMAP" id="MF_00178">
    <property type="entry name" value="Lumazine_synth"/>
    <property type="match status" value="1"/>
</dbReference>
<feature type="binding site" evidence="7">
    <location>
        <begin position="86"/>
        <end position="87"/>
    </location>
    <ligand>
        <name>(2S)-2-hydroxy-3-oxobutyl phosphate</name>
        <dbReference type="ChEBI" id="CHEBI:58830"/>
    </ligand>
</feature>
<evidence type="ECO:0000313" key="9">
    <source>
        <dbReference type="Proteomes" id="UP000632535"/>
    </source>
</evidence>
<comment type="pathway">
    <text evidence="1 7">Cofactor biosynthesis; riboflavin biosynthesis; riboflavin from 2-hydroxy-3-oxobutyl phosphate and 5-amino-6-(D-ribitylamino)uracil: step 1/2.</text>
</comment>
<evidence type="ECO:0000256" key="1">
    <source>
        <dbReference type="ARBA" id="ARBA00004917"/>
    </source>
</evidence>
<organism evidence="8 9">
    <name type="scientific">Isoptericola cucumis</name>
    <dbReference type="NCBI Taxonomy" id="1776856"/>
    <lineage>
        <taxon>Bacteria</taxon>
        <taxon>Bacillati</taxon>
        <taxon>Actinomycetota</taxon>
        <taxon>Actinomycetes</taxon>
        <taxon>Micrococcales</taxon>
        <taxon>Promicromonosporaceae</taxon>
        <taxon>Isoptericola</taxon>
    </lineage>
</organism>
<feature type="binding site" evidence="7">
    <location>
        <position position="114"/>
    </location>
    <ligand>
        <name>5-amino-6-(D-ribitylamino)uracil</name>
        <dbReference type="ChEBI" id="CHEBI:15934"/>
    </ligand>
</feature>
<dbReference type="Gene3D" id="3.40.50.960">
    <property type="entry name" value="Lumazine/riboflavin synthase"/>
    <property type="match status" value="1"/>
</dbReference>
<name>A0ABQ2B7K1_9MICO</name>
<dbReference type="PANTHER" id="PTHR21058:SF0">
    <property type="entry name" value="6,7-DIMETHYL-8-RIBITYLLUMAZINE SYNTHASE"/>
    <property type="match status" value="1"/>
</dbReference>
<evidence type="ECO:0000313" key="8">
    <source>
        <dbReference type="EMBL" id="GGI07114.1"/>
    </source>
</evidence>
<evidence type="ECO:0000256" key="7">
    <source>
        <dbReference type="HAMAP-Rule" id="MF_00178"/>
    </source>
</evidence>
<dbReference type="EC" id="2.5.1.78" evidence="3 7"/>
<dbReference type="Proteomes" id="UP000632535">
    <property type="component" value="Unassembled WGS sequence"/>
</dbReference>
<gene>
    <name evidence="7 8" type="primary">ribH</name>
    <name evidence="8" type="ORF">GCM10007368_14550</name>
</gene>
<evidence type="ECO:0000256" key="2">
    <source>
        <dbReference type="ARBA" id="ARBA00007424"/>
    </source>
</evidence>
<comment type="caution">
    <text evidence="8">The sequence shown here is derived from an EMBL/GenBank/DDBJ whole genome shotgun (WGS) entry which is preliminary data.</text>
</comment>
<evidence type="ECO:0000256" key="5">
    <source>
        <dbReference type="ARBA" id="ARBA00022679"/>
    </source>
</evidence>
<dbReference type="NCBIfam" id="TIGR00114">
    <property type="entry name" value="lumazine-synth"/>
    <property type="match status" value="1"/>
</dbReference>
<dbReference type="RefSeq" id="WP_188522996.1">
    <property type="nucleotide sequence ID" value="NZ_BMDG01000004.1"/>
</dbReference>
<evidence type="ECO:0000256" key="3">
    <source>
        <dbReference type="ARBA" id="ARBA00012664"/>
    </source>
</evidence>
<dbReference type="Pfam" id="PF00885">
    <property type="entry name" value="DMRL_synthase"/>
    <property type="match status" value="1"/>
</dbReference>
<feature type="binding site" evidence="7">
    <location>
        <begin position="81"/>
        <end position="83"/>
    </location>
    <ligand>
        <name>5-amino-6-(D-ribitylamino)uracil</name>
        <dbReference type="ChEBI" id="CHEBI:15934"/>
    </ligand>
</feature>
<evidence type="ECO:0000256" key="6">
    <source>
        <dbReference type="ARBA" id="ARBA00048785"/>
    </source>
</evidence>
<dbReference type="PANTHER" id="PTHR21058">
    <property type="entry name" value="6,7-DIMETHYL-8-RIBITYLLUMAZINE SYNTHASE DMRL SYNTHASE LUMAZINE SYNTHASE"/>
    <property type="match status" value="1"/>
</dbReference>
<dbReference type="InterPro" id="IPR036467">
    <property type="entry name" value="LS/RS_sf"/>
</dbReference>
<keyword evidence="5 7" id="KW-0808">Transferase</keyword>
<comment type="catalytic activity">
    <reaction evidence="6 7">
        <text>(2S)-2-hydroxy-3-oxobutyl phosphate + 5-amino-6-(D-ribitylamino)uracil = 6,7-dimethyl-8-(1-D-ribityl)lumazine + phosphate + 2 H2O + H(+)</text>
        <dbReference type="Rhea" id="RHEA:26152"/>
        <dbReference type="ChEBI" id="CHEBI:15377"/>
        <dbReference type="ChEBI" id="CHEBI:15378"/>
        <dbReference type="ChEBI" id="CHEBI:15934"/>
        <dbReference type="ChEBI" id="CHEBI:43474"/>
        <dbReference type="ChEBI" id="CHEBI:58201"/>
        <dbReference type="ChEBI" id="CHEBI:58830"/>
        <dbReference type="EC" id="2.5.1.78"/>
    </reaction>
</comment>
<dbReference type="InterPro" id="IPR002180">
    <property type="entry name" value="LS/RS"/>
</dbReference>
<evidence type="ECO:0000256" key="4">
    <source>
        <dbReference type="ARBA" id="ARBA00022619"/>
    </source>
</evidence>
<dbReference type="SUPFAM" id="SSF52121">
    <property type="entry name" value="Lumazine synthase"/>
    <property type="match status" value="1"/>
</dbReference>
<feature type="binding site" evidence="7">
    <location>
        <position position="128"/>
    </location>
    <ligand>
        <name>(2S)-2-hydroxy-3-oxobutyl phosphate</name>
        <dbReference type="ChEBI" id="CHEBI:58830"/>
    </ligand>
</feature>
<dbReference type="EMBL" id="BMDG01000004">
    <property type="protein sequence ID" value="GGI07114.1"/>
    <property type="molecule type" value="Genomic_DNA"/>
</dbReference>
<feature type="active site" description="Proton donor" evidence="7">
    <location>
        <position position="89"/>
    </location>
</feature>
<comment type="similarity">
    <text evidence="2 7">Belongs to the DMRL synthase family.</text>
</comment>